<dbReference type="GO" id="GO:0006261">
    <property type="term" value="P:DNA-templated DNA replication"/>
    <property type="evidence" value="ECO:0007669"/>
    <property type="project" value="TreeGrafter"/>
</dbReference>
<dbReference type="CDD" id="cd22929">
    <property type="entry name" value="HFD_POLE4-like"/>
    <property type="match status" value="1"/>
</dbReference>
<dbReference type="InterPro" id="IPR009072">
    <property type="entry name" value="Histone-fold"/>
</dbReference>
<reference evidence="6 7" key="1">
    <citation type="journal article" date="2013" name="Genome Biol.">
        <title>Draft genome of the mountain pine beetle, Dendroctonus ponderosae Hopkins, a major forest pest.</title>
        <authorList>
            <person name="Keeling C.I."/>
            <person name="Yuen M.M."/>
            <person name="Liao N.Y."/>
            <person name="Docking T.R."/>
            <person name="Chan S.K."/>
            <person name="Taylor G.A."/>
            <person name="Palmquist D.L."/>
            <person name="Jackman S.D."/>
            <person name="Nguyen A."/>
            <person name="Li M."/>
            <person name="Henderson H."/>
            <person name="Janes J.K."/>
            <person name="Zhao Y."/>
            <person name="Pandoh P."/>
            <person name="Moore R."/>
            <person name="Sperling F.A."/>
            <person name="Huber D.P."/>
            <person name="Birol I."/>
            <person name="Jones S.J."/>
            <person name="Bohlmann J."/>
        </authorList>
    </citation>
    <scope>NUCLEOTIDE SEQUENCE</scope>
</reference>
<dbReference type="GO" id="GO:0046982">
    <property type="term" value="F:protein heterodimerization activity"/>
    <property type="evidence" value="ECO:0007669"/>
    <property type="project" value="InterPro"/>
</dbReference>
<sequence>MEDSLDLVVDDLESPIQDTLDNSEGVVQQSALVSHEALKNTENLPKPTKHVKLPISKIKHIMKMDPDVTIIQQDAVFLVCKATEMFIEYMARESNKQMANNKRKTLTRRDVDVTIESKPQLCFLDGALE</sequence>
<proteinExistence type="predicted"/>
<dbReference type="GO" id="GO:0008622">
    <property type="term" value="C:epsilon DNA polymerase complex"/>
    <property type="evidence" value="ECO:0007669"/>
    <property type="project" value="TreeGrafter"/>
</dbReference>
<evidence type="ECO:0000313" key="5">
    <source>
        <dbReference type="EnsemblMetazoa" id="XP_019763015.1"/>
    </source>
</evidence>
<dbReference type="InterPro" id="IPR050568">
    <property type="entry name" value="Transcr_DNA_Rep_Reg"/>
</dbReference>
<organism evidence="4 7">
    <name type="scientific">Dendroctonus ponderosae</name>
    <name type="common">Mountain pine beetle</name>
    <dbReference type="NCBI Taxonomy" id="77166"/>
    <lineage>
        <taxon>Eukaryota</taxon>
        <taxon>Metazoa</taxon>
        <taxon>Ecdysozoa</taxon>
        <taxon>Arthropoda</taxon>
        <taxon>Hexapoda</taxon>
        <taxon>Insecta</taxon>
        <taxon>Pterygota</taxon>
        <taxon>Neoptera</taxon>
        <taxon>Endopterygota</taxon>
        <taxon>Coleoptera</taxon>
        <taxon>Polyphaga</taxon>
        <taxon>Cucujiformia</taxon>
        <taxon>Curculionidae</taxon>
        <taxon>Scolytinae</taxon>
        <taxon>Dendroctonus</taxon>
    </lineage>
</organism>
<dbReference type="Proteomes" id="UP000019118">
    <property type="component" value="Unassembled WGS sequence"/>
</dbReference>
<dbReference type="SUPFAM" id="SSF47113">
    <property type="entry name" value="Histone-fold"/>
    <property type="match status" value="1"/>
</dbReference>
<reference evidence="5" key="2">
    <citation type="submission" date="2024-08" db="UniProtKB">
        <authorList>
            <consortium name="EnsemblMetazoa"/>
        </authorList>
    </citation>
    <scope>IDENTIFICATION</scope>
</reference>
<dbReference type="Pfam" id="PF00808">
    <property type="entry name" value="CBFD_NFYB_HMF"/>
    <property type="match status" value="1"/>
</dbReference>
<evidence type="ECO:0000313" key="4">
    <source>
        <dbReference type="EMBL" id="ERL94147.1"/>
    </source>
</evidence>
<evidence type="ECO:0000259" key="3">
    <source>
        <dbReference type="Pfam" id="PF00808"/>
    </source>
</evidence>
<comment type="subcellular location">
    <subcellularLocation>
        <location evidence="1">Nucleus</location>
    </subcellularLocation>
</comment>
<dbReference type="Proteomes" id="UP000030742">
    <property type="component" value="Unassembled WGS sequence"/>
</dbReference>
<keyword evidence="2" id="KW-0539">Nucleus</keyword>
<name>U4UM00_DENPD</name>
<dbReference type="PANTHER" id="PTHR10252:SF79">
    <property type="entry name" value="DNA POLYMERASE EPSILON SUBUNIT 4"/>
    <property type="match status" value="1"/>
</dbReference>
<accession>U4UM00</accession>
<dbReference type="Gene3D" id="1.10.20.10">
    <property type="entry name" value="Histone, subunit A"/>
    <property type="match status" value="1"/>
</dbReference>
<keyword evidence="6" id="KW-1185">Reference proteome</keyword>
<gene>
    <name evidence="5" type="primary">109539603</name>
    <name evidence="4" type="ORF">D910_11429</name>
</gene>
<dbReference type="EMBL" id="KB632381">
    <property type="protein sequence ID" value="ERL94147.1"/>
    <property type="molecule type" value="Genomic_DNA"/>
</dbReference>
<evidence type="ECO:0000313" key="6">
    <source>
        <dbReference type="Proteomes" id="UP000019118"/>
    </source>
</evidence>
<dbReference type="EnsemblMetazoa" id="XM_019907456.1">
    <property type="protein sequence ID" value="XP_019763015.1"/>
    <property type="gene ID" value="LOC109539603"/>
</dbReference>
<dbReference type="OrthoDB" id="636685at2759"/>
<evidence type="ECO:0000256" key="1">
    <source>
        <dbReference type="ARBA" id="ARBA00004123"/>
    </source>
</evidence>
<evidence type="ECO:0000313" key="7">
    <source>
        <dbReference type="Proteomes" id="UP000030742"/>
    </source>
</evidence>
<evidence type="ECO:0000256" key="2">
    <source>
        <dbReference type="ARBA" id="ARBA00023242"/>
    </source>
</evidence>
<dbReference type="InterPro" id="IPR003958">
    <property type="entry name" value="CBFA_NFYB_domain"/>
</dbReference>
<dbReference type="AlphaFoldDB" id="U4UM00"/>
<protein>
    <recommendedName>
        <fullName evidence="3">Transcription factor CBF/NF-Y/archaeal histone domain-containing protein</fullName>
    </recommendedName>
</protein>
<dbReference type="STRING" id="77166.U4UM00"/>
<feature type="domain" description="Transcription factor CBF/NF-Y/archaeal histone" evidence="3">
    <location>
        <begin position="52"/>
        <end position="111"/>
    </location>
</feature>
<dbReference type="PANTHER" id="PTHR10252">
    <property type="entry name" value="HISTONE-LIKE TRANSCRIPTION FACTOR CCAAT-RELATED"/>
    <property type="match status" value="1"/>
</dbReference>